<evidence type="ECO:0000256" key="1">
    <source>
        <dbReference type="ARBA" id="ARBA00009437"/>
    </source>
</evidence>
<dbReference type="Pfam" id="PF03466">
    <property type="entry name" value="LysR_substrate"/>
    <property type="match status" value="1"/>
</dbReference>
<feature type="domain" description="HTH lysR-type" evidence="5">
    <location>
        <begin position="39"/>
        <end position="96"/>
    </location>
</feature>
<evidence type="ECO:0000256" key="4">
    <source>
        <dbReference type="ARBA" id="ARBA00023163"/>
    </source>
</evidence>
<evidence type="ECO:0000313" key="7">
    <source>
        <dbReference type="Proteomes" id="UP000292307"/>
    </source>
</evidence>
<evidence type="ECO:0000259" key="5">
    <source>
        <dbReference type="PROSITE" id="PS50931"/>
    </source>
</evidence>
<dbReference type="CDD" id="cd08432">
    <property type="entry name" value="PBP2_GcdR_TrpI_HvrB_AmpR_like"/>
    <property type="match status" value="1"/>
</dbReference>
<dbReference type="InterPro" id="IPR036388">
    <property type="entry name" value="WH-like_DNA-bd_sf"/>
</dbReference>
<evidence type="ECO:0000256" key="2">
    <source>
        <dbReference type="ARBA" id="ARBA00023015"/>
    </source>
</evidence>
<keyword evidence="2" id="KW-0805">Transcription regulation</keyword>
<dbReference type="SUPFAM" id="SSF46785">
    <property type="entry name" value="Winged helix' DNA-binding domain"/>
    <property type="match status" value="1"/>
</dbReference>
<dbReference type="EMBL" id="CP036401">
    <property type="protein sequence ID" value="QBH99893.1"/>
    <property type="molecule type" value="Genomic_DNA"/>
</dbReference>
<keyword evidence="7" id="KW-1185">Reference proteome</keyword>
<reference evidence="6 7" key="1">
    <citation type="submission" date="2019-02" db="EMBL/GenBank/DDBJ databases">
        <title>Draft Genome Sequences of Six Type Strains of the Genus Massilia.</title>
        <authorList>
            <person name="Miess H."/>
            <person name="Frediansyhah A."/>
            <person name="Gross H."/>
        </authorList>
    </citation>
    <scope>NUCLEOTIDE SEQUENCE [LARGE SCALE GENOMIC DNA]</scope>
    <source>
        <strain evidence="6 7">DSM 17472</strain>
    </source>
</reference>
<dbReference type="InterPro" id="IPR058163">
    <property type="entry name" value="LysR-type_TF_proteobact-type"/>
</dbReference>
<dbReference type="Gene3D" id="3.40.190.10">
    <property type="entry name" value="Periplasmic binding protein-like II"/>
    <property type="match status" value="2"/>
</dbReference>
<dbReference type="PANTHER" id="PTHR30537">
    <property type="entry name" value="HTH-TYPE TRANSCRIPTIONAL REGULATOR"/>
    <property type="match status" value="1"/>
</dbReference>
<gene>
    <name evidence="6" type="ORF">EYF70_02820</name>
</gene>
<dbReference type="Pfam" id="PF00126">
    <property type="entry name" value="HTH_1"/>
    <property type="match status" value="1"/>
</dbReference>
<evidence type="ECO:0000313" key="6">
    <source>
        <dbReference type="EMBL" id="QBH99893.1"/>
    </source>
</evidence>
<dbReference type="PANTHER" id="PTHR30537:SF79">
    <property type="entry name" value="TRANSCRIPTIONAL REGULATOR-RELATED"/>
    <property type="match status" value="1"/>
</dbReference>
<evidence type="ECO:0000256" key="3">
    <source>
        <dbReference type="ARBA" id="ARBA00023125"/>
    </source>
</evidence>
<dbReference type="InterPro" id="IPR005119">
    <property type="entry name" value="LysR_subst-bd"/>
</dbReference>
<dbReference type="PRINTS" id="PR00039">
    <property type="entry name" value="HTHLYSR"/>
</dbReference>
<dbReference type="InterPro" id="IPR000847">
    <property type="entry name" value="LysR_HTH_N"/>
</dbReference>
<accession>A0ABX5RMU6</accession>
<dbReference type="Proteomes" id="UP000292307">
    <property type="component" value="Chromosome"/>
</dbReference>
<organism evidence="6 7">
    <name type="scientific">Pseudoduganella albidiflava</name>
    <dbReference type="NCBI Taxonomy" id="321983"/>
    <lineage>
        <taxon>Bacteria</taxon>
        <taxon>Pseudomonadati</taxon>
        <taxon>Pseudomonadota</taxon>
        <taxon>Betaproteobacteria</taxon>
        <taxon>Burkholderiales</taxon>
        <taxon>Oxalobacteraceae</taxon>
        <taxon>Telluria group</taxon>
        <taxon>Pseudoduganella</taxon>
    </lineage>
</organism>
<keyword evidence="4" id="KW-0804">Transcription</keyword>
<name>A0ABX5RMU6_9BURK</name>
<dbReference type="PROSITE" id="PS50931">
    <property type="entry name" value="HTH_LYSR"/>
    <property type="match status" value="1"/>
</dbReference>
<dbReference type="Gene3D" id="1.10.10.10">
    <property type="entry name" value="Winged helix-like DNA-binding domain superfamily/Winged helix DNA-binding domain"/>
    <property type="match status" value="1"/>
</dbReference>
<dbReference type="SUPFAM" id="SSF53850">
    <property type="entry name" value="Periplasmic binding protein-like II"/>
    <property type="match status" value="1"/>
</dbReference>
<sequence length="344" mass="37725">MLSMSTCLKKLMSGKRYAQTIRSHFSHEKKSQVKQMPLPPMKALVAFEAAARLHSFTKAANELHLTHGAVSRQVALLEQHFCRPLFARMARGVTPTEAGRRLYQTVQAMLGDLEVLSRELRDDVPGGEVSISITPSFGSHWLLPRLARFNALHPQVTVQLDASLALARLERSPFDFSVRYGSGNWAGMQAELLFRDTLTPVCRPDLLPQVAALCDGRLELPLLHDSNDMHWRAWLEAAGRADLLGPHRGTVFNDYNLVLDAALNGIGVAMGRSGLVMDLLASGRLVAPLADLVPSPSAFYLVKPRRALSKPAQLLWEWLKDAAADARYGPADLAGATPAVEPVS</sequence>
<proteinExistence type="inferred from homology"/>
<comment type="similarity">
    <text evidence="1">Belongs to the LysR transcriptional regulatory family.</text>
</comment>
<protein>
    <submittedName>
        <fullName evidence="6">LysR family transcriptional regulator</fullName>
    </submittedName>
</protein>
<keyword evidence="3" id="KW-0238">DNA-binding</keyword>
<dbReference type="InterPro" id="IPR036390">
    <property type="entry name" value="WH_DNA-bd_sf"/>
</dbReference>